<gene>
    <name evidence="8" type="primary">divIB</name>
    <name evidence="10" type="ORF">C7437_1011170</name>
</gene>
<dbReference type="Pfam" id="PF08478">
    <property type="entry name" value="POTRA_1"/>
    <property type="match status" value="1"/>
</dbReference>
<comment type="caution">
    <text evidence="10">The sequence shown here is derived from an EMBL/GenBank/DDBJ whole genome shotgun (WGS) entry which is preliminary data.</text>
</comment>
<evidence type="ECO:0000313" key="10">
    <source>
        <dbReference type="EMBL" id="PZX08047.1"/>
    </source>
</evidence>
<dbReference type="InterPro" id="IPR026580">
    <property type="entry name" value="DivIB"/>
</dbReference>
<evidence type="ECO:0000256" key="8">
    <source>
        <dbReference type="HAMAP-Rule" id="MF_00912"/>
    </source>
</evidence>
<evidence type="ECO:0000256" key="1">
    <source>
        <dbReference type="ARBA" id="ARBA00004370"/>
    </source>
</evidence>
<organism evidence="10 11">
    <name type="scientific">Psychrobacillus insolitus</name>
    <dbReference type="NCBI Taxonomy" id="1461"/>
    <lineage>
        <taxon>Bacteria</taxon>
        <taxon>Bacillati</taxon>
        <taxon>Bacillota</taxon>
        <taxon>Bacilli</taxon>
        <taxon>Bacillales</taxon>
        <taxon>Bacillaceae</taxon>
        <taxon>Psychrobacillus</taxon>
    </lineage>
</organism>
<dbReference type="Proteomes" id="UP000248646">
    <property type="component" value="Unassembled WGS sequence"/>
</dbReference>
<keyword evidence="6 8" id="KW-0472">Membrane</keyword>
<feature type="transmembrane region" description="Helical" evidence="8">
    <location>
        <begin position="26"/>
        <end position="43"/>
    </location>
</feature>
<keyword evidence="2 8" id="KW-1003">Cell membrane</keyword>
<keyword evidence="7 8" id="KW-0131">Cell cycle</keyword>
<evidence type="ECO:0000313" key="11">
    <source>
        <dbReference type="Proteomes" id="UP000248646"/>
    </source>
</evidence>
<evidence type="ECO:0000256" key="6">
    <source>
        <dbReference type="ARBA" id="ARBA00023136"/>
    </source>
</evidence>
<comment type="function">
    <text evidence="8">Cell division protein that may be involved in stabilizing or promoting the assembly of the division complex.</text>
</comment>
<dbReference type="GO" id="GO:0043093">
    <property type="term" value="P:FtsZ-dependent cytokinesis"/>
    <property type="evidence" value="ECO:0007669"/>
    <property type="project" value="UniProtKB-UniRule"/>
</dbReference>
<dbReference type="Gene3D" id="3.40.50.10960">
    <property type="match status" value="1"/>
</dbReference>
<evidence type="ECO:0000256" key="3">
    <source>
        <dbReference type="ARBA" id="ARBA00022618"/>
    </source>
</evidence>
<dbReference type="HAMAP" id="MF_00912">
    <property type="entry name" value="DivIB"/>
    <property type="match status" value="1"/>
</dbReference>
<accession>A0A2W7MLK4</accession>
<evidence type="ECO:0000256" key="2">
    <source>
        <dbReference type="ARBA" id="ARBA00022475"/>
    </source>
</evidence>
<evidence type="ECO:0000256" key="7">
    <source>
        <dbReference type="ARBA" id="ARBA00023306"/>
    </source>
</evidence>
<dbReference type="GO" id="GO:0032153">
    <property type="term" value="C:cell division site"/>
    <property type="evidence" value="ECO:0007669"/>
    <property type="project" value="UniProtKB-UniRule"/>
</dbReference>
<reference evidence="10 11" key="1">
    <citation type="submission" date="2018-06" db="EMBL/GenBank/DDBJ databases">
        <title>Genomic Encyclopedia of Type Strains, Phase IV (KMG-IV): sequencing the most valuable type-strain genomes for metagenomic binning, comparative biology and taxonomic classification.</title>
        <authorList>
            <person name="Goeker M."/>
        </authorList>
    </citation>
    <scope>NUCLEOTIDE SEQUENCE [LARGE SCALE GENOMIC DNA]</scope>
    <source>
        <strain evidence="10 11">DSM 5</strain>
    </source>
</reference>
<comment type="similarity">
    <text evidence="8">Belongs to the FtsQ/DivIB family. DivIB subfamily.</text>
</comment>
<dbReference type="OrthoDB" id="1819027at2"/>
<dbReference type="InterPro" id="IPR034746">
    <property type="entry name" value="POTRA"/>
</dbReference>
<dbReference type="GO" id="GO:0005886">
    <property type="term" value="C:plasma membrane"/>
    <property type="evidence" value="ECO:0007669"/>
    <property type="project" value="UniProtKB-SubCell"/>
</dbReference>
<feature type="domain" description="POTRA" evidence="9">
    <location>
        <begin position="48"/>
        <end position="116"/>
    </location>
</feature>
<evidence type="ECO:0000259" key="9">
    <source>
        <dbReference type="PROSITE" id="PS51779"/>
    </source>
</evidence>
<keyword evidence="5 8" id="KW-1133">Transmembrane helix</keyword>
<keyword evidence="4 8" id="KW-0812">Transmembrane</keyword>
<dbReference type="InterPro" id="IPR013685">
    <property type="entry name" value="POTRA_FtsQ_type"/>
</dbReference>
<dbReference type="EMBL" id="QKZI01000001">
    <property type="protein sequence ID" value="PZX08047.1"/>
    <property type="molecule type" value="Genomic_DNA"/>
</dbReference>
<dbReference type="PANTHER" id="PTHR37820">
    <property type="entry name" value="CELL DIVISION PROTEIN DIVIB"/>
    <property type="match status" value="1"/>
</dbReference>
<protein>
    <recommendedName>
        <fullName evidence="8">Cell division protein DivIB</fullName>
    </recommendedName>
</protein>
<dbReference type="PROSITE" id="PS51779">
    <property type="entry name" value="POTRA"/>
    <property type="match status" value="1"/>
</dbReference>
<evidence type="ECO:0000256" key="4">
    <source>
        <dbReference type="ARBA" id="ARBA00022692"/>
    </source>
</evidence>
<keyword evidence="11" id="KW-1185">Reference proteome</keyword>
<comment type="subcellular location">
    <subcellularLocation>
        <location evidence="8">Cell membrane</location>
        <topology evidence="8">Single-pass type II membrane protein</topology>
    </subcellularLocation>
    <subcellularLocation>
        <location evidence="1">Membrane</location>
    </subcellularLocation>
    <text evidence="8">Localizes to the division septum.</text>
</comment>
<dbReference type="PANTHER" id="PTHR37820:SF1">
    <property type="entry name" value="CELL DIVISION PROTEIN FTSQ"/>
    <property type="match status" value="1"/>
</dbReference>
<dbReference type="InterPro" id="IPR050487">
    <property type="entry name" value="FtsQ_DivIB"/>
</dbReference>
<keyword evidence="3 8" id="KW-0132">Cell division</keyword>
<proteinExistence type="inferred from homology"/>
<dbReference type="AlphaFoldDB" id="A0A2W7MLK4"/>
<dbReference type="InterPro" id="IPR005548">
    <property type="entry name" value="Cell_div_FtsQ/DivIB_C"/>
</dbReference>
<name>A0A2W7MLK4_9BACI</name>
<dbReference type="Gene3D" id="3.10.20.310">
    <property type="entry name" value="membrane protein fhac"/>
    <property type="match status" value="1"/>
</dbReference>
<evidence type="ECO:0000256" key="5">
    <source>
        <dbReference type="ARBA" id="ARBA00022989"/>
    </source>
</evidence>
<dbReference type="Pfam" id="PF03799">
    <property type="entry name" value="FtsQ_DivIB_C"/>
    <property type="match status" value="1"/>
</dbReference>
<sequence>MEKVIDIEDRIPTLKARRRKRTNKKFSILLLLFISTLLIVLYFQSSYSHIQSVKIKGASLFSEEQYIKQSTLQIGDSMWGFRDKRIEENIEQYDWVESVHVKRNWLTGVEIQVNEYKTIGYAENNDRLDIVLENGKFVQTVGQVLPLDGPIFSGFGEEKIRNRMIRELNSLDSEVIMTISQINYNPSKEDVYSIQVYMNDGNEVRALIPSFSEKMKFYPSIVSQLKPGVNGIIDLEVGSFFQTYQNEYNENEMVEEVKEVEEATP</sequence>
<dbReference type="RefSeq" id="WP_111438644.1">
    <property type="nucleotide sequence ID" value="NZ_QKZI01000001.1"/>
</dbReference>